<dbReference type="RefSeq" id="WP_037977528.1">
    <property type="nucleotide sequence ID" value="NZ_JMKI01000038.1"/>
</dbReference>
<dbReference type="InterPro" id="IPR000994">
    <property type="entry name" value="Pept_M24"/>
</dbReference>
<proteinExistence type="predicted"/>
<protein>
    <recommendedName>
        <fullName evidence="5">Xaa-Pro dipeptidase</fullName>
    </recommendedName>
</protein>
<feature type="domain" description="Peptidase M24" evidence="1">
    <location>
        <begin position="145"/>
        <end position="345"/>
    </location>
</feature>
<dbReference type="InterPro" id="IPR050659">
    <property type="entry name" value="Peptidase_M24B"/>
</dbReference>
<dbReference type="Gene3D" id="3.90.230.10">
    <property type="entry name" value="Creatinase/methionine aminopeptidase superfamily"/>
    <property type="match status" value="1"/>
</dbReference>
<evidence type="ECO:0008006" key="5">
    <source>
        <dbReference type="Google" id="ProtNLM"/>
    </source>
</evidence>
<dbReference type="SUPFAM" id="SSF53092">
    <property type="entry name" value="Creatinase/prolidase N-terminal domain"/>
    <property type="match status" value="1"/>
</dbReference>
<gene>
    <name evidence="3" type="ORF">EH55_08260</name>
</gene>
<evidence type="ECO:0000313" key="4">
    <source>
        <dbReference type="Proteomes" id="UP000027665"/>
    </source>
</evidence>
<dbReference type="GeneID" id="90984218"/>
<reference evidence="3 4" key="1">
    <citation type="submission" date="2014-04" db="EMBL/GenBank/DDBJ databases">
        <title>Draft Genome Sequence of Synergistes jonesii.</title>
        <authorList>
            <person name="Coil D.A."/>
            <person name="Eisen J.A."/>
            <person name="Holland-Moritz H.E."/>
        </authorList>
    </citation>
    <scope>NUCLEOTIDE SEQUENCE [LARGE SCALE GENOMIC DNA]</scope>
    <source>
        <strain evidence="3 4">78-1</strain>
    </source>
</reference>
<dbReference type="Gene3D" id="3.40.350.10">
    <property type="entry name" value="Creatinase/prolidase N-terminal domain"/>
    <property type="match status" value="1"/>
</dbReference>
<evidence type="ECO:0000259" key="2">
    <source>
        <dbReference type="Pfam" id="PF01321"/>
    </source>
</evidence>
<dbReference type="eggNOG" id="COG0006">
    <property type="taxonomic scope" value="Bacteria"/>
</dbReference>
<organism evidence="3 4">
    <name type="scientific">Synergistes jonesii</name>
    <dbReference type="NCBI Taxonomy" id="2754"/>
    <lineage>
        <taxon>Bacteria</taxon>
        <taxon>Thermotogati</taxon>
        <taxon>Synergistota</taxon>
        <taxon>Synergistia</taxon>
        <taxon>Synergistales</taxon>
        <taxon>Synergistaceae</taxon>
        <taxon>Synergistes</taxon>
    </lineage>
</organism>
<dbReference type="AlphaFoldDB" id="A0A073J1S7"/>
<sequence length="363" mass="39748">MCDNILRRTEKLAERLRERRADAFVAIADEGANWESLFYLSGFRGTSGALVVYSDGEGELYLDGRYSAQGKEQSPHRICGIKEGAVKDAAEELKRRGVEKILCEEEKTFHRTWEELLSLSGAQAEDGGEIIRELRRKKDDGEIRAIKKAAAIGAKAFIDTLAQSGAGMREKEFEALLNYNICAAGGAPGFDMIVASGVRSVMPHGRAGDKPMERGEWVTVDFGARWNGYFCDITRNFSIGEPGPEARALHSLIAKAHGEAAAMLRAGVSGMAAHEKAAGIFRAAGKEEYFTHSLGHSFGLEIHEAPCLSPRRNDSLRDGDVVTVEPGLYIPGFGGMRLEDDYLITRDGAERLTADLPQEFFSI</sequence>
<comment type="caution">
    <text evidence="3">The sequence shown here is derived from an EMBL/GenBank/DDBJ whole genome shotgun (WGS) entry which is preliminary data.</text>
</comment>
<dbReference type="OrthoDB" id="9806388at2"/>
<evidence type="ECO:0000313" key="3">
    <source>
        <dbReference type="EMBL" id="KEJ91657.1"/>
    </source>
</evidence>
<dbReference type="Proteomes" id="UP000027665">
    <property type="component" value="Unassembled WGS sequence"/>
</dbReference>
<dbReference type="InterPro" id="IPR036005">
    <property type="entry name" value="Creatinase/aminopeptidase-like"/>
</dbReference>
<dbReference type="PANTHER" id="PTHR46112:SF3">
    <property type="entry name" value="AMINOPEPTIDASE YPDF"/>
    <property type="match status" value="1"/>
</dbReference>
<evidence type="ECO:0000259" key="1">
    <source>
        <dbReference type="Pfam" id="PF00557"/>
    </source>
</evidence>
<dbReference type="PATRIC" id="fig|2754.20.peg.1745"/>
<dbReference type="InterPro" id="IPR029149">
    <property type="entry name" value="Creatin/AminoP/Spt16_N"/>
</dbReference>
<accession>A0A073J1S7</accession>
<dbReference type="InterPro" id="IPR000587">
    <property type="entry name" value="Creatinase_N"/>
</dbReference>
<dbReference type="PANTHER" id="PTHR46112">
    <property type="entry name" value="AMINOPEPTIDASE"/>
    <property type="match status" value="1"/>
</dbReference>
<keyword evidence="4" id="KW-1185">Reference proteome</keyword>
<dbReference type="Pfam" id="PF01321">
    <property type="entry name" value="Creatinase_N"/>
    <property type="match status" value="1"/>
</dbReference>
<dbReference type="STRING" id="2754.EH55_08260"/>
<feature type="domain" description="Creatinase N-terminal" evidence="2">
    <location>
        <begin position="8"/>
        <end position="135"/>
    </location>
</feature>
<dbReference type="EMBL" id="JMKI01000038">
    <property type="protein sequence ID" value="KEJ91657.1"/>
    <property type="molecule type" value="Genomic_DNA"/>
</dbReference>
<name>A0A073J1S7_9BACT</name>
<dbReference type="SUPFAM" id="SSF55920">
    <property type="entry name" value="Creatinase/aminopeptidase"/>
    <property type="match status" value="1"/>
</dbReference>
<dbReference type="Pfam" id="PF00557">
    <property type="entry name" value="Peptidase_M24"/>
    <property type="match status" value="1"/>
</dbReference>